<dbReference type="GO" id="GO:0050661">
    <property type="term" value="F:NADP binding"/>
    <property type="evidence" value="ECO:0007669"/>
    <property type="project" value="InterPro"/>
</dbReference>
<evidence type="ECO:0000256" key="3">
    <source>
        <dbReference type="ARBA" id="ARBA00023277"/>
    </source>
</evidence>
<gene>
    <name evidence="4" type="primary">hldD</name>
    <name evidence="6" type="ORF">SAMN04488503_2306</name>
</gene>
<dbReference type="HAMAP" id="MF_01601">
    <property type="entry name" value="Heptose_epimerase"/>
    <property type="match status" value="1"/>
</dbReference>
<feature type="active site" description="Proton acceptor" evidence="4">
    <location>
        <position position="179"/>
    </location>
</feature>
<evidence type="ECO:0000256" key="1">
    <source>
        <dbReference type="ARBA" id="ARBA00022857"/>
    </source>
</evidence>
<feature type="binding site" evidence="4">
    <location>
        <position position="147"/>
    </location>
    <ligand>
        <name>NADP(+)</name>
        <dbReference type="ChEBI" id="CHEBI:58349"/>
    </ligand>
</feature>
<proteinExistence type="inferred from homology"/>
<dbReference type="GO" id="GO:0097171">
    <property type="term" value="P:ADP-L-glycero-beta-D-manno-heptose biosynthetic process"/>
    <property type="evidence" value="ECO:0007669"/>
    <property type="project" value="UniProtKB-UniPathway"/>
</dbReference>
<comment type="cofactor">
    <cofactor evidence="4">
        <name>NADP(+)</name>
        <dbReference type="ChEBI" id="CHEBI:58349"/>
    </cofactor>
    <text evidence="4">Binds 1 NADP(+) per subunit.</text>
</comment>
<feature type="binding site" evidence="4">
    <location>
        <position position="171"/>
    </location>
    <ligand>
        <name>NADP(+)</name>
        <dbReference type="ChEBI" id="CHEBI:58349"/>
    </ligand>
</feature>
<dbReference type="EMBL" id="FZOC01000004">
    <property type="protein sequence ID" value="SNS00632.1"/>
    <property type="molecule type" value="Genomic_DNA"/>
</dbReference>
<comment type="domain">
    <text evidence="4">Contains a large N-terminal NADP-binding domain, and a smaller C-terminal substrate-binding domain.</text>
</comment>
<evidence type="ECO:0000259" key="5">
    <source>
        <dbReference type="Pfam" id="PF01370"/>
    </source>
</evidence>
<feature type="binding site" evidence="4">
    <location>
        <position position="179"/>
    </location>
    <ligand>
        <name>NADP(+)</name>
        <dbReference type="ChEBI" id="CHEBI:58349"/>
    </ligand>
</feature>
<comment type="subunit">
    <text evidence="4">Homopentamer.</text>
</comment>
<dbReference type="SUPFAM" id="SSF51735">
    <property type="entry name" value="NAD(P)-binding Rossmann-fold domains"/>
    <property type="match status" value="1"/>
</dbReference>
<dbReference type="Proteomes" id="UP000198324">
    <property type="component" value="Unassembled WGS sequence"/>
</dbReference>
<keyword evidence="1 4" id="KW-0521">NADP</keyword>
<feature type="binding site" evidence="4">
    <location>
        <begin position="10"/>
        <end position="11"/>
    </location>
    <ligand>
        <name>NADP(+)</name>
        <dbReference type="ChEBI" id="CHEBI:58349"/>
    </ligand>
</feature>
<keyword evidence="2 4" id="KW-0413">Isomerase</keyword>
<feature type="binding site" evidence="4">
    <location>
        <position position="216"/>
    </location>
    <ligand>
        <name>substrate</name>
    </ligand>
</feature>
<dbReference type="Gene3D" id="3.40.50.720">
    <property type="entry name" value="NAD(P)-binding Rossmann-like Domain"/>
    <property type="match status" value="1"/>
</dbReference>
<dbReference type="InterPro" id="IPR001509">
    <property type="entry name" value="Epimerase_deHydtase"/>
</dbReference>
<dbReference type="RefSeq" id="WP_089274508.1">
    <property type="nucleotide sequence ID" value="NZ_FZOC01000004.1"/>
</dbReference>
<dbReference type="OrthoDB" id="9803010at2"/>
<comment type="catalytic activity">
    <reaction evidence="4">
        <text>ADP-D-glycero-beta-D-manno-heptose = ADP-L-glycero-beta-D-manno-heptose</text>
        <dbReference type="Rhea" id="RHEA:17577"/>
        <dbReference type="ChEBI" id="CHEBI:59967"/>
        <dbReference type="ChEBI" id="CHEBI:61506"/>
        <dbReference type="EC" id="5.1.3.20"/>
    </reaction>
</comment>
<feature type="binding site" evidence="4">
    <location>
        <begin position="31"/>
        <end position="32"/>
    </location>
    <ligand>
        <name>NADP(+)</name>
        <dbReference type="ChEBI" id="CHEBI:58349"/>
    </ligand>
</feature>
<dbReference type="EC" id="5.1.3.20" evidence="4"/>
<dbReference type="GO" id="GO:0005975">
    <property type="term" value="P:carbohydrate metabolic process"/>
    <property type="evidence" value="ECO:0007669"/>
    <property type="project" value="UniProtKB-UniRule"/>
</dbReference>
<evidence type="ECO:0000313" key="7">
    <source>
        <dbReference type="Proteomes" id="UP000198324"/>
    </source>
</evidence>
<dbReference type="PANTHER" id="PTHR43103">
    <property type="entry name" value="NUCLEOSIDE-DIPHOSPHATE-SUGAR EPIMERASE"/>
    <property type="match status" value="1"/>
</dbReference>
<name>A0A239AZ87_9BACT</name>
<feature type="binding site" evidence="4">
    <location>
        <position position="181"/>
    </location>
    <ligand>
        <name>substrate</name>
    </ligand>
</feature>
<feature type="binding site" evidence="4">
    <location>
        <begin position="75"/>
        <end position="79"/>
    </location>
    <ligand>
        <name>NADP(+)</name>
        <dbReference type="ChEBI" id="CHEBI:58349"/>
    </ligand>
</feature>
<feature type="binding site" evidence="4">
    <location>
        <position position="92"/>
    </location>
    <ligand>
        <name>NADP(+)</name>
        <dbReference type="ChEBI" id="CHEBI:58349"/>
    </ligand>
</feature>
<feature type="binding site" evidence="4">
    <location>
        <position position="170"/>
    </location>
    <ligand>
        <name>substrate</name>
    </ligand>
</feature>
<sequence length="328" mass="37101">MYIVTGGAGFIGSAMIWKLNRMGIDDILVVDNLASTEKWKNLVNLRYTDYLHRDRFIKMIAGGEDPFGVTAVVHMGACSSTTERDADFLMENNTRYTQVVCRYALERKARFLNASSAATYGGGEFGFGDDHAGLGRLRPLNMYGYSKHLFDLWAQRAGLLDSIASIKFFNVFGPNEYHKGDMKSVICKAHAQISEQGRMRLFRSYRSEFPDGGQMRDFVYVKDCVDIMWWLLEHPEAGGVINVGTGIARTWNDLARAVFLAMGRRPEIEYIDMPESIRDKYQYLTRADMGKLRALGYTAPFSTLEDAVRDYVTGYLAADDLYLDARHG</sequence>
<comment type="function">
    <text evidence="4">Catalyzes the interconversion between ADP-D-glycero-beta-D-manno-heptose and ADP-L-glycero-beta-D-manno-heptose via an epimerization at carbon 6 of the heptose.</text>
</comment>
<organism evidence="6 7">
    <name type="scientific">Humidesulfovibrio mexicanus</name>
    <dbReference type="NCBI Taxonomy" id="147047"/>
    <lineage>
        <taxon>Bacteria</taxon>
        <taxon>Pseudomonadati</taxon>
        <taxon>Thermodesulfobacteriota</taxon>
        <taxon>Desulfovibrionia</taxon>
        <taxon>Desulfovibrionales</taxon>
        <taxon>Desulfovibrionaceae</taxon>
        <taxon>Humidesulfovibrio</taxon>
    </lineage>
</organism>
<dbReference type="GO" id="GO:0008712">
    <property type="term" value="F:ADP-glyceromanno-heptose 6-epimerase activity"/>
    <property type="evidence" value="ECO:0007669"/>
    <property type="project" value="UniProtKB-UniRule"/>
</dbReference>
<evidence type="ECO:0000256" key="4">
    <source>
        <dbReference type="HAMAP-Rule" id="MF_01601"/>
    </source>
</evidence>
<dbReference type="UniPathway" id="UPA00356">
    <property type="reaction ID" value="UER00440"/>
</dbReference>
<reference evidence="6 7" key="1">
    <citation type="submission" date="2017-06" db="EMBL/GenBank/DDBJ databases">
        <authorList>
            <person name="Kim H.J."/>
            <person name="Triplett B.A."/>
        </authorList>
    </citation>
    <scope>NUCLEOTIDE SEQUENCE [LARGE SCALE GENOMIC DNA]</scope>
    <source>
        <strain evidence="6 7">DSM 13116</strain>
    </source>
</reference>
<feature type="binding site" evidence="4">
    <location>
        <position position="53"/>
    </location>
    <ligand>
        <name>NADP(+)</name>
        <dbReference type="ChEBI" id="CHEBI:58349"/>
    </ligand>
</feature>
<feature type="active site" description="Proton acceptor" evidence="4">
    <location>
        <position position="143"/>
    </location>
</feature>
<evidence type="ECO:0000313" key="6">
    <source>
        <dbReference type="EMBL" id="SNS00632.1"/>
    </source>
</evidence>
<feature type="binding site" evidence="4">
    <location>
        <position position="188"/>
    </location>
    <ligand>
        <name>substrate</name>
    </ligand>
</feature>
<dbReference type="CDD" id="cd05248">
    <property type="entry name" value="ADP_GME_SDR_e"/>
    <property type="match status" value="1"/>
</dbReference>
<dbReference type="PANTHER" id="PTHR43103:SF3">
    <property type="entry name" value="ADP-L-GLYCERO-D-MANNO-HEPTOSE-6-EPIMERASE"/>
    <property type="match status" value="1"/>
</dbReference>
<feature type="domain" description="NAD-dependent epimerase/dehydratase" evidence="5">
    <location>
        <begin position="3"/>
        <end position="244"/>
    </location>
</feature>
<dbReference type="Pfam" id="PF01370">
    <property type="entry name" value="Epimerase"/>
    <property type="match status" value="1"/>
</dbReference>
<dbReference type="Gene3D" id="3.90.25.10">
    <property type="entry name" value="UDP-galactose 4-epimerase, domain 1"/>
    <property type="match status" value="1"/>
</dbReference>
<keyword evidence="7" id="KW-1185">Reference proteome</keyword>
<evidence type="ECO:0000256" key="2">
    <source>
        <dbReference type="ARBA" id="ARBA00023235"/>
    </source>
</evidence>
<feature type="binding site" evidence="4">
    <location>
        <position position="281"/>
    </location>
    <ligand>
        <name>substrate</name>
    </ligand>
</feature>
<dbReference type="InterPro" id="IPR011912">
    <property type="entry name" value="Heptose_epim"/>
</dbReference>
<comment type="similarity">
    <text evidence="4">Belongs to the NAD(P)-dependent epimerase/dehydratase family. HldD subfamily.</text>
</comment>
<keyword evidence="3 4" id="KW-0119">Carbohydrate metabolism</keyword>
<comment type="pathway">
    <text evidence="4">Nucleotide-sugar biosynthesis; ADP-L-glycero-beta-D-manno-heptose biosynthesis; ADP-L-glycero-beta-D-manno-heptose from D-glycero-beta-D-manno-heptose 7-phosphate: step 4/4.</text>
</comment>
<dbReference type="AlphaFoldDB" id="A0A239AZ87"/>
<dbReference type="NCBIfam" id="TIGR02197">
    <property type="entry name" value="heptose_epim"/>
    <property type="match status" value="1"/>
</dbReference>
<accession>A0A239AZ87</accession>
<feature type="binding site" evidence="4">
    <location>
        <position position="38"/>
    </location>
    <ligand>
        <name>NADP(+)</name>
        <dbReference type="ChEBI" id="CHEBI:58349"/>
    </ligand>
</feature>
<dbReference type="InterPro" id="IPR036291">
    <property type="entry name" value="NAD(P)-bd_dom_sf"/>
</dbReference>
<feature type="binding site" evidence="4">
    <location>
        <begin position="202"/>
        <end position="205"/>
    </location>
    <ligand>
        <name>substrate</name>
    </ligand>
</feature>
<protein>
    <recommendedName>
        <fullName evidence="4">ADP-L-glycero-D-manno-heptose-6-epimerase</fullName>
        <ecNumber evidence="4">5.1.3.20</ecNumber>
    </recommendedName>
    <alternativeName>
        <fullName evidence="4">ADP-L-glycero-beta-D-manno-heptose-6-epimerase</fullName>
        <shortName evidence="4">ADP-glyceromanno-heptose 6-epimerase</shortName>
        <shortName evidence="4">ADP-hep 6-epimerase</shortName>
        <shortName evidence="4">AGME</shortName>
    </alternativeName>
</protein>